<dbReference type="Gene3D" id="1.20.5.170">
    <property type="match status" value="1"/>
</dbReference>
<dbReference type="SMART" id="SM00338">
    <property type="entry name" value="BRLZ"/>
    <property type="match status" value="1"/>
</dbReference>
<feature type="compositionally biased region" description="Low complexity" evidence="5">
    <location>
        <begin position="401"/>
        <end position="421"/>
    </location>
</feature>
<organism evidence="7 8">
    <name type="scientific">Emergomyces africanus</name>
    <dbReference type="NCBI Taxonomy" id="1955775"/>
    <lineage>
        <taxon>Eukaryota</taxon>
        <taxon>Fungi</taxon>
        <taxon>Dikarya</taxon>
        <taxon>Ascomycota</taxon>
        <taxon>Pezizomycotina</taxon>
        <taxon>Eurotiomycetes</taxon>
        <taxon>Eurotiomycetidae</taxon>
        <taxon>Onygenales</taxon>
        <taxon>Ajellomycetaceae</taxon>
        <taxon>Emergomyces</taxon>
    </lineage>
</organism>
<evidence type="ECO:0000313" key="7">
    <source>
        <dbReference type="EMBL" id="OAX78505.1"/>
    </source>
</evidence>
<feature type="compositionally biased region" description="Low complexity" evidence="5">
    <location>
        <begin position="53"/>
        <end position="64"/>
    </location>
</feature>
<feature type="compositionally biased region" description="Polar residues" evidence="5">
    <location>
        <begin position="291"/>
        <end position="300"/>
    </location>
</feature>
<dbReference type="GO" id="GO:0090575">
    <property type="term" value="C:RNA polymerase II transcription regulator complex"/>
    <property type="evidence" value="ECO:0007669"/>
    <property type="project" value="TreeGrafter"/>
</dbReference>
<dbReference type="GO" id="GO:0005737">
    <property type="term" value="C:cytoplasm"/>
    <property type="evidence" value="ECO:0007669"/>
    <property type="project" value="UniProtKB-SubCell"/>
</dbReference>
<feature type="region of interest" description="Disordered" evidence="5">
    <location>
        <begin position="30"/>
        <end position="93"/>
    </location>
</feature>
<name>A0A1B7NNY1_9EURO</name>
<feature type="compositionally biased region" description="Polar residues" evidence="5">
    <location>
        <begin position="65"/>
        <end position="75"/>
    </location>
</feature>
<dbReference type="PANTHER" id="PTHR40621">
    <property type="entry name" value="TRANSCRIPTION FACTOR KAPC-RELATED"/>
    <property type="match status" value="1"/>
</dbReference>
<dbReference type="SUPFAM" id="SSF57959">
    <property type="entry name" value="Leucine zipper domain"/>
    <property type="match status" value="1"/>
</dbReference>
<feature type="compositionally biased region" description="Low complexity" evidence="5">
    <location>
        <begin position="494"/>
        <end position="507"/>
    </location>
</feature>
<feature type="compositionally biased region" description="Basic and acidic residues" evidence="5">
    <location>
        <begin position="127"/>
        <end position="137"/>
    </location>
</feature>
<comment type="similarity">
    <text evidence="4">Belongs to the bZIP family. YAP subfamily.</text>
</comment>
<dbReference type="Proteomes" id="UP000091918">
    <property type="component" value="Unassembled WGS sequence"/>
</dbReference>
<dbReference type="PROSITE" id="PS00036">
    <property type="entry name" value="BZIP_BASIC"/>
    <property type="match status" value="1"/>
</dbReference>
<dbReference type="AlphaFoldDB" id="A0A1B7NNY1"/>
<feature type="domain" description="BZIP" evidence="6">
    <location>
        <begin position="167"/>
        <end position="212"/>
    </location>
</feature>
<reference evidence="7 8" key="1">
    <citation type="submission" date="2015-07" db="EMBL/GenBank/DDBJ databases">
        <title>Emmonsia species relationships and genome sequence.</title>
        <authorList>
            <person name="Cuomo C.A."/>
            <person name="Schwartz I.S."/>
            <person name="Kenyon C."/>
            <person name="de Hoog G.S."/>
            <person name="Govender N.P."/>
            <person name="Botha A."/>
            <person name="Moreno L."/>
            <person name="de Vries M."/>
            <person name="Munoz J.F."/>
            <person name="Stielow J.B."/>
        </authorList>
    </citation>
    <scope>NUCLEOTIDE SEQUENCE [LARGE SCALE GENOMIC DNA]</scope>
    <source>
        <strain evidence="7 8">CBS 136260</strain>
    </source>
</reference>
<accession>A0A1B7NNY1</accession>
<feature type="region of interest" description="Disordered" evidence="5">
    <location>
        <begin position="400"/>
        <end position="442"/>
    </location>
</feature>
<evidence type="ECO:0000256" key="2">
    <source>
        <dbReference type="ARBA" id="ARBA00004496"/>
    </source>
</evidence>
<feature type="region of interest" description="Disordered" evidence="5">
    <location>
        <begin position="478"/>
        <end position="509"/>
    </location>
</feature>
<sequence length="672" mass="73129">MSDFESLYQRNLYLSPDQQDLLLAALSSGDKSAKMATTHPRHNSRSESNLLDSRPNSSSPQSNSYDNILVSNQDLFESPPEESLDSAQMGFEGSPFLDFDLDVDFDASGVDDLIGDLPGTSPNGDDIENREKRKSIDGNDEDEENDKKRRETDEKTAKKPGRKPLTSEPTTKRKAQNRAAQRAFRERKEKHLKDLETKVDELEKTSKSANNENKISSVPSRKTPGGTQRVSQAFVMGEQRDSSSDSRNSFRQSGNDFSFEFPKFGDLPGSHMFSQSLSKGNSHQTKRVDMSPTTTGSEYRSPSAKGDNLLKNTTGASQPRNFNLGHAAQSIHSPSSIHSSDTSRSHGRNSHNASIENLGGGFDNYSSRPSRNGTGLSHSSTGSSAHSNNNYATYQAQHYGSSNVSNSASPSASSESQHLSSIGTSPEPSLNSPPTGKLTESGLNTINELNASQAGGEGEKTFYEKLGQACGCAENPVPAALSDSNRPPQLPDHNSSSTNNNSNSNGNIDNYQVHSLLGFDWLAQQNGGQFDPVLFGDYRDPQDAVLSQDFGNFFNDALPLPDFNSSLHAFSELNNGHAATTTSTTGQPKHNLLKQVDNVLEGNDEEVVPGEDSTQMLSCTKIWDRLQSMEKFRNGEIDVDSLCSELRTKARCSEGGVVVKQDDVEAIMSRAE</sequence>
<dbReference type="InterPro" id="IPR050936">
    <property type="entry name" value="AP-1-like"/>
</dbReference>
<dbReference type="Gene3D" id="1.10.238.100">
    <property type="entry name" value="YAP1 redox domain. Chain B"/>
    <property type="match status" value="1"/>
</dbReference>
<dbReference type="InterPro" id="IPR013910">
    <property type="entry name" value="TF_PAP1"/>
</dbReference>
<dbReference type="GO" id="GO:0034599">
    <property type="term" value="P:cellular response to oxidative stress"/>
    <property type="evidence" value="ECO:0007669"/>
    <property type="project" value="UniProtKB-ARBA"/>
</dbReference>
<dbReference type="EMBL" id="LGUA01001477">
    <property type="protein sequence ID" value="OAX78505.1"/>
    <property type="molecule type" value="Genomic_DNA"/>
</dbReference>
<gene>
    <name evidence="7" type="ORF">ACJ72_07186</name>
</gene>
<keyword evidence="3" id="KW-0539">Nucleus</keyword>
<evidence type="ECO:0000313" key="8">
    <source>
        <dbReference type="Proteomes" id="UP000091918"/>
    </source>
</evidence>
<feature type="compositionally biased region" description="Basic and acidic residues" evidence="5">
    <location>
        <begin position="183"/>
        <end position="206"/>
    </location>
</feature>
<dbReference type="PANTHER" id="PTHR40621:SF6">
    <property type="entry name" value="AP-1-LIKE TRANSCRIPTION FACTOR YAP1-RELATED"/>
    <property type="match status" value="1"/>
</dbReference>
<dbReference type="InterPro" id="IPR023167">
    <property type="entry name" value="Yap1_redox_dom_sf"/>
</dbReference>
<dbReference type="InterPro" id="IPR046347">
    <property type="entry name" value="bZIP_sf"/>
</dbReference>
<evidence type="ECO:0000256" key="4">
    <source>
        <dbReference type="ARBA" id="ARBA00038132"/>
    </source>
</evidence>
<evidence type="ECO:0000256" key="1">
    <source>
        <dbReference type="ARBA" id="ARBA00004123"/>
    </source>
</evidence>
<comment type="caution">
    <text evidence="7">The sequence shown here is derived from an EMBL/GenBank/DDBJ whole genome shotgun (WGS) entry which is preliminary data.</text>
</comment>
<comment type="subcellular location">
    <subcellularLocation>
        <location evidence="2">Cytoplasm</location>
    </subcellularLocation>
    <subcellularLocation>
        <location evidence="1">Nucleus</location>
    </subcellularLocation>
</comment>
<feature type="compositionally biased region" description="Low complexity" evidence="5">
    <location>
        <begin position="372"/>
        <end position="388"/>
    </location>
</feature>
<dbReference type="PROSITE" id="PS50217">
    <property type="entry name" value="BZIP"/>
    <property type="match status" value="1"/>
</dbReference>
<protein>
    <recommendedName>
        <fullName evidence="6">BZIP domain-containing protein</fullName>
    </recommendedName>
</protein>
<evidence type="ECO:0000259" key="6">
    <source>
        <dbReference type="PROSITE" id="PS50217"/>
    </source>
</evidence>
<evidence type="ECO:0000256" key="5">
    <source>
        <dbReference type="SAM" id="MobiDB-lite"/>
    </source>
</evidence>
<feature type="compositionally biased region" description="Low complexity" evidence="5">
    <location>
        <begin position="330"/>
        <end position="342"/>
    </location>
</feature>
<dbReference type="InterPro" id="IPR004827">
    <property type="entry name" value="bZIP"/>
</dbReference>
<dbReference type="Pfam" id="PF08601">
    <property type="entry name" value="PAP1"/>
    <property type="match status" value="1"/>
</dbReference>
<dbReference type="Pfam" id="PF00170">
    <property type="entry name" value="bZIP_1"/>
    <property type="match status" value="1"/>
</dbReference>
<dbReference type="STRING" id="1658172.A0A1B7NNY1"/>
<dbReference type="FunFam" id="1.20.5.170:FF:000067">
    <property type="entry name" value="BZIP transcription factor"/>
    <property type="match status" value="1"/>
</dbReference>
<dbReference type="GO" id="GO:0000976">
    <property type="term" value="F:transcription cis-regulatory region binding"/>
    <property type="evidence" value="ECO:0007669"/>
    <property type="project" value="InterPro"/>
</dbReference>
<proteinExistence type="inferred from homology"/>
<dbReference type="GO" id="GO:0001228">
    <property type="term" value="F:DNA-binding transcription activator activity, RNA polymerase II-specific"/>
    <property type="evidence" value="ECO:0007669"/>
    <property type="project" value="TreeGrafter"/>
</dbReference>
<dbReference type="CDD" id="cd14688">
    <property type="entry name" value="bZIP_YAP"/>
    <property type="match status" value="1"/>
</dbReference>
<feature type="compositionally biased region" description="Basic and acidic residues" evidence="5">
    <location>
        <begin position="145"/>
        <end position="157"/>
    </location>
</feature>
<feature type="compositionally biased region" description="Polar residues" evidence="5">
    <location>
        <begin position="310"/>
        <end position="321"/>
    </location>
</feature>
<feature type="compositionally biased region" description="Polar residues" evidence="5">
    <location>
        <begin position="422"/>
        <end position="434"/>
    </location>
</feature>
<keyword evidence="8" id="KW-1185">Reference proteome</keyword>
<dbReference type="SUPFAM" id="SSF111430">
    <property type="entry name" value="YAP1 redox domain"/>
    <property type="match status" value="1"/>
</dbReference>
<feature type="region of interest" description="Disordered" evidence="5">
    <location>
        <begin position="108"/>
        <end position="388"/>
    </location>
</feature>
<evidence type="ECO:0000256" key="3">
    <source>
        <dbReference type="ARBA" id="ARBA00023242"/>
    </source>
</evidence>
<feature type="compositionally biased region" description="Polar residues" evidence="5">
    <location>
        <begin position="272"/>
        <end position="283"/>
    </location>
</feature>
<feature type="compositionally biased region" description="Polar residues" evidence="5">
    <location>
        <begin position="207"/>
        <end position="231"/>
    </location>
</feature>
<dbReference type="OrthoDB" id="5380163at2759"/>